<dbReference type="HOGENOM" id="CLU_2958106_0_0_10"/>
<protein>
    <submittedName>
        <fullName evidence="1">Uncharacterized protein</fullName>
    </submittedName>
</protein>
<accession>H6L7T2</accession>
<sequence>MLFIFKFFLFLIWGLRCAALYSLSLIGPLAALRFGARYSLGPAAAKPPWSGLSATPAHR</sequence>
<dbReference type="Proteomes" id="UP000007519">
    <property type="component" value="Chromosome"/>
</dbReference>
<dbReference type="EMBL" id="CP002831">
    <property type="protein sequence ID" value="AFC24153.1"/>
    <property type="molecule type" value="Genomic_DNA"/>
</dbReference>
<dbReference type="KEGG" id="sgn:SGRA_1418"/>
<keyword evidence="2" id="KW-1185">Reference proteome</keyword>
<dbReference type="STRING" id="984262.SGRA_1418"/>
<evidence type="ECO:0000313" key="2">
    <source>
        <dbReference type="Proteomes" id="UP000007519"/>
    </source>
</evidence>
<gene>
    <name evidence="1" type="ordered locus">SGRA_1418</name>
</gene>
<organism evidence="1 2">
    <name type="scientific">Saprospira grandis (strain Lewin)</name>
    <dbReference type="NCBI Taxonomy" id="984262"/>
    <lineage>
        <taxon>Bacteria</taxon>
        <taxon>Pseudomonadati</taxon>
        <taxon>Bacteroidota</taxon>
        <taxon>Saprospiria</taxon>
        <taxon>Saprospirales</taxon>
        <taxon>Saprospiraceae</taxon>
        <taxon>Saprospira</taxon>
    </lineage>
</organism>
<proteinExistence type="predicted"/>
<name>H6L7T2_SAPGL</name>
<reference evidence="1 2" key="1">
    <citation type="journal article" date="2012" name="Stand. Genomic Sci.">
        <title>Complete genome sequencing and analysis of Saprospira grandis str. Lewin, a predatory marine bacterium.</title>
        <authorList>
            <person name="Saw J.H."/>
            <person name="Yuryev A."/>
            <person name="Kanbe M."/>
            <person name="Hou S."/>
            <person name="Young A.G."/>
            <person name="Aizawa S."/>
            <person name="Alam M."/>
        </authorList>
    </citation>
    <scope>NUCLEOTIDE SEQUENCE [LARGE SCALE GENOMIC DNA]</scope>
    <source>
        <strain evidence="1 2">Lewin</strain>
    </source>
</reference>
<evidence type="ECO:0000313" key="1">
    <source>
        <dbReference type="EMBL" id="AFC24153.1"/>
    </source>
</evidence>
<dbReference type="AlphaFoldDB" id="H6L7T2"/>